<comment type="caution">
    <text evidence="2">The sequence shown here is derived from an EMBL/GenBank/DDBJ whole genome shotgun (WGS) entry which is preliminary data.</text>
</comment>
<name>A0A2T5J544_9SPHI</name>
<proteinExistence type="predicted"/>
<dbReference type="EMBL" id="QAOQ01000010">
    <property type="protein sequence ID" value="PTQ92903.1"/>
    <property type="molecule type" value="Genomic_DNA"/>
</dbReference>
<reference evidence="2 3" key="1">
    <citation type="submission" date="2018-04" db="EMBL/GenBank/DDBJ databases">
        <title>Genomic Encyclopedia of Archaeal and Bacterial Type Strains, Phase II (KMG-II): from individual species to whole genera.</title>
        <authorList>
            <person name="Goeker M."/>
        </authorList>
    </citation>
    <scope>NUCLEOTIDE SEQUENCE [LARGE SCALE GENOMIC DNA]</scope>
    <source>
        <strain evidence="2 3">DSM 26809</strain>
    </source>
</reference>
<organism evidence="2 3">
    <name type="scientific">Mucilaginibacter yixingensis</name>
    <dbReference type="NCBI Taxonomy" id="1295612"/>
    <lineage>
        <taxon>Bacteria</taxon>
        <taxon>Pseudomonadati</taxon>
        <taxon>Bacteroidota</taxon>
        <taxon>Sphingobacteriia</taxon>
        <taxon>Sphingobacteriales</taxon>
        <taxon>Sphingobacteriaceae</taxon>
        <taxon>Mucilaginibacter</taxon>
    </lineage>
</organism>
<feature type="domain" description="Predicted 3'-5' exonuclease PolB-like" evidence="1">
    <location>
        <begin position="61"/>
        <end position="220"/>
    </location>
</feature>
<dbReference type="InterPro" id="IPR036397">
    <property type="entry name" value="RNaseH_sf"/>
</dbReference>
<dbReference type="Gene3D" id="3.30.420.10">
    <property type="entry name" value="Ribonuclease H-like superfamily/Ribonuclease H"/>
    <property type="match status" value="1"/>
</dbReference>
<evidence type="ECO:0000313" key="2">
    <source>
        <dbReference type="EMBL" id="PTQ92903.1"/>
    </source>
</evidence>
<evidence type="ECO:0000313" key="3">
    <source>
        <dbReference type="Proteomes" id="UP000244168"/>
    </source>
</evidence>
<keyword evidence="3" id="KW-1185">Reference proteome</keyword>
<dbReference type="Pfam" id="PF10108">
    <property type="entry name" value="DNA_pol_B_exo2"/>
    <property type="match status" value="1"/>
</dbReference>
<gene>
    <name evidence="2" type="ORF">C8P68_11034</name>
</gene>
<accession>A0A2T5J544</accession>
<dbReference type="InterPro" id="IPR019288">
    <property type="entry name" value="3'-5'_exonuclease_PolB-like"/>
</dbReference>
<protein>
    <recommendedName>
        <fullName evidence="1">Predicted 3'-5' exonuclease PolB-like domain-containing protein</fullName>
    </recommendedName>
</protein>
<sequence>MLENLDLQNLMVIDIETVPQYSSYEELPEQMQHLWALKTQHQRKEETPDAFYERAGIWAEFGKIICISAGVFTKGQPAGFRVKSFAGHDERELLVRFAQVLRDQPQNLVLCAHNGKEFDFPYICRRMLIHGIQIPPQLQLSGKKPWEVYHIDTMEIWKFGDYKNYTSLSLLAAIFDIPTPKDDIDGSQVGHVYWNLNQLGRICTYCQKDVIATAQLLRRFRCQDLIPEENIVIVEPAC</sequence>
<dbReference type="OrthoDB" id="9773351at2"/>
<dbReference type="InterPro" id="IPR012337">
    <property type="entry name" value="RNaseH-like_sf"/>
</dbReference>
<dbReference type="SUPFAM" id="SSF53098">
    <property type="entry name" value="Ribonuclease H-like"/>
    <property type="match status" value="1"/>
</dbReference>
<dbReference type="CDD" id="cd05782">
    <property type="entry name" value="DNA_polB_like1_exo"/>
    <property type="match status" value="1"/>
</dbReference>
<dbReference type="Proteomes" id="UP000244168">
    <property type="component" value="Unassembled WGS sequence"/>
</dbReference>
<dbReference type="AlphaFoldDB" id="A0A2T5J544"/>
<dbReference type="GO" id="GO:0003676">
    <property type="term" value="F:nucleic acid binding"/>
    <property type="evidence" value="ECO:0007669"/>
    <property type="project" value="InterPro"/>
</dbReference>
<evidence type="ECO:0000259" key="1">
    <source>
        <dbReference type="Pfam" id="PF10108"/>
    </source>
</evidence>